<protein>
    <submittedName>
        <fullName evidence="1">Uncharacterized protein</fullName>
    </submittedName>
</protein>
<proteinExistence type="predicted"/>
<dbReference type="Pfam" id="PF09957">
    <property type="entry name" value="VapB_antitoxin"/>
    <property type="match status" value="1"/>
</dbReference>
<sequence length="66" mass="7732">MATNLAIDDKLIEEAVKLSDHKTKKAAVTEALEEYVNRKKQLKVKEVFNSIVYEKSYDYKKQRNVK</sequence>
<organism evidence="1">
    <name type="scientific">hydrothermal vent metagenome</name>
    <dbReference type="NCBI Taxonomy" id="652676"/>
    <lineage>
        <taxon>unclassified sequences</taxon>
        <taxon>metagenomes</taxon>
        <taxon>ecological metagenomes</taxon>
    </lineage>
</organism>
<accession>A0A3B1CAE2</accession>
<evidence type="ECO:0000313" key="1">
    <source>
        <dbReference type="EMBL" id="VAX23631.1"/>
    </source>
</evidence>
<dbReference type="AlphaFoldDB" id="A0A3B1CAE2"/>
<dbReference type="EMBL" id="UOGD01000256">
    <property type="protein sequence ID" value="VAX23631.1"/>
    <property type="molecule type" value="Genomic_DNA"/>
</dbReference>
<name>A0A3B1CAE2_9ZZZZ</name>
<dbReference type="InterPro" id="IPR019239">
    <property type="entry name" value="VapB_antitoxin"/>
</dbReference>
<gene>
    <name evidence="1" type="ORF">MNBD_IGNAVI01-2346</name>
</gene>
<reference evidence="1" key="1">
    <citation type="submission" date="2018-06" db="EMBL/GenBank/DDBJ databases">
        <authorList>
            <person name="Zhirakovskaya E."/>
        </authorList>
    </citation>
    <scope>NUCLEOTIDE SEQUENCE</scope>
</reference>